<name>A0ABP0TKB2_9BRYO</name>
<dbReference type="InterPro" id="IPR014134">
    <property type="entry name" value="Cryptochrome_pln"/>
</dbReference>
<evidence type="ECO:0000313" key="9">
    <source>
        <dbReference type="Proteomes" id="UP001497512"/>
    </source>
</evidence>
<dbReference type="SUPFAM" id="SSF52425">
    <property type="entry name" value="Cryptochrome/photolyase, N-terminal domain"/>
    <property type="match status" value="1"/>
</dbReference>
<proteinExistence type="inferred from homology"/>
<dbReference type="PROSITE" id="PS51645">
    <property type="entry name" value="PHR_CRY_ALPHA_BETA"/>
    <property type="match status" value="1"/>
</dbReference>
<dbReference type="Gene3D" id="1.10.579.10">
    <property type="entry name" value="DNA Cyclobutane Dipyrimidine Photolyase, subunit A, domain 3"/>
    <property type="match status" value="1"/>
</dbReference>
<dbReference type="NCBIfam" id="TIGR02766">
    <property type="entry name" value="crypt_chrom_pln"/>
    <property type="match status" value="1"/>
</dbReference>
<evidence type="ECO:0000256" key="1">
    <source>
        <dbReference type="ARBA" id="ARBA00001974"/>
    </source>
</evidence>
<dbReference type="Gene3D" id="1.25.40.80">
    <property type="match status" value="1"/>
</dbReference>
<dbReference type="InterPro" id="IPR014729">
    <property type="entry name" value="Rossmann-like_a/b/a_fold"/>
</dbReference>
<evidence type="ECO:0000256" key="5">
    <source>
        <dbReference type="ARBA" id="ARBA00022991"/>
    </source>
</evidence>
<reference evidence="8" key="1">
    <citation type="submission" date="2024-02" db="EMBL/GenBank/DDBJ databases">
        <authorList>
            <consortium name="ELIXIR-Norway"/>
            <consortium name="Elixir Norway"/>
        </authorList>
    </citation>
    <scope>NUCLEOTIDE SEQUENCE</scope>
</reference>
<dbReference type="PANTHER" id="PTHR11455">
    <property type="entry name" value="CRYPTOCHROME"/>
    <property type="match status" value="1"/>
</dbReference>
<dbReference type="Gene3D" id="3.40.50.620">
    <property type="entry name" value="HUPs"/>
    <property type="match status" value="1"/>
</dbReference>
<sequence>MAAAAGTGACSIVWFRRDLRLEDNPALVAAARVGSVIPVFIWCPAEDGQFHPGRVSRWWLKQSLMHLHASLTNLGSPLIMRKAPHNTLSVLLDIVEATGATQVFLNHLYDPVSLVRDHSVKQGLAEHGISVHTSNGDLLNEPWEVYDDEGQAFTTFNAYWQKCLNMPFEPEAPHIPPRRLTGPIGKILSCSAEELGLEDSSEKRSNALLARAWHPGWRYANKSLDAFLHGPFLEYAADWQKVDGVTTSLLSPHLHFGELSVRKLFYEVRTKQVAWTREGSAVGERNVTFFLRSIGFREYSRYLSFHFPFTHERSLLANLKSFPWHLDEGYFKAWRQGRTGYPLVDAGMRELWATGWLHNRIRVVVSSFCVKFLQLPWRWGMKYFWDTLLDADLECDVLGWQYISGSLPDGHELDRMDNPQVEGYRFDPNGEYVRRWLPELSRLPIEWIHHPWDAPLSALRAAGVELGTNYPRPIVEIGVARERLQASLTEMWERETVLKAALANGLEEGLGETTEVPGTGGPSHERMDVHRVVVRQLSSHSGSSHIDQLVPDLPTKSQRQAAASILHQSTPIEEDIVEATATMPPPVPYASAGTSMVGITNPCEGHVPDIVARPETGKAAVRHLDLDLNSTAESVGAGGHAESESGAVPVWSPSVSGQSQHQASAECLVPKVADVQQGGLTRRLTQSILRVNQVAMTSNKAGEDDIFIPKQEGIWKRTLKRPARQDDMAK</sequence>
<dbReference type="InterPro" id="IPR036155">
    <property type="entry name" value="Crypto/Photolyase_N_sf"/>
</dbReference>
<dbReference type="PRINTS" id="PR00147">
    <property type="entry name" value="DNAPHOTLYASE"/>
</dbReference>
<keyword evidence="3" id="KW-0285">Flavoprotein</keyword>
<dbReference type="PROSITE" id="PS00394">
    <property type="entry name" value="DNA_PHOTOLYASES_1_1"/>
    <property type="match status" value="1"/>
</dbReference>
<comment type="similarity">
    <text evidence="2">Belongs to the DNA photolyase class-1 family.</text>
</comment>
<dbReference type="InterPro" id="IPR036134">
    <property type="entry name" value="Crypto/Photolyase_FAD-like_sf"/>
</dbReference>
<accession>A0ABP0TKB2</accession>
<protein>
    <recommendedName>
        <fullName evidence="7">Photolyase/cryptochrome alpha/beta domain-containing protein</fullName>
    </recommendedName>
</protein>
<keyword evidence="4" id="KW-0274">FAD</keyword>
<dbReference type="Proteomes" id="UP001497512">
    <property type="component" value="Chromosome 12"/>
</dbReference>
<organism evidence="8 9">
    <name type="scientific">Sphagnum troendelagicum</name>
    <dbReference type="NCBI Taxonomy" id="128251"/>
    <lineage>
        <taxon>Eukaryota</taxon>
        <taxon>Viridiplantae</taxon>
        <taxon>Streptophyta</taxon>
        <taxon>Embryophyta</taxon>
        <taxon>Bryophyta</taxon>
        <taxon>Sphagnophytina</taxon>
        <taxon>Sphagnopsida</taxon>
        <taxon>Sphagnales</taxon>
        <taxon>Sphagnaceae</taxon>
        <taxon>Sphagnum</taxon>
    </lineage>
</organism>
<dbReference type="InterPro" id="IPR018394">
    <property type="entry name" value="DNA_photolyase_1_CS_C"/>
</dbReference>
<evidence type="ECO:0000259" key="7">
    <source>
        <dbReference type="PROSITE" id="PS51645"/>
    </source>
</evidence>
<dbReference type="PANTHER" id="PTHR11455:SF18">
    <property type="entry name" value="SI:CH1073-390K14.1"/>
    <property type="match status" value="1"/>
</dbReference>
<dbReference type="EMBL" id="OZ019904">
    <property type="protein sequence ID" value="CAK9198789.1"/>
    <property type="molecule type" value="Genomic_DNA"/>
</dbReference>
<dbReference type="Pfam" id="PF00875">
    <property type="entry name" value="DNA_photolyase"/>
    <property type="match status" value="1"/>
</dbReference>
<feature type="region of interest" description="Disordered" evidence="6">
    <location>
        <begin position="633"/>
        <end position="657"/>
    </location>
</feature>
<dbReference type="SUPFAM" id="SSF48173">
    <property type="entry name" value="Cryptochrome/photolyase FAD-binding domain"/>
    <property type="match status" value="1"/>
</dbReference>
<keyword evidence="5" id="KW-0157">Chromophore</keyword>
<evidence type="ECO:0000313" key="8">
    <source>
        <dbReference type="EMBL" id="CAK9198789.1"/>
    </source>
</evidence>
<dbReference type="Pfam" id="PF03441">
    <property type="entry name" value="FAD_binding_7"/>
    <property type="match status" value="1"/>
</dbReference>
<keyword evidence="9" id="KW-1185">Reference proteome</keyword>
<evidence type="ECO:0000256" key="3">
    <source>
        <dbReference type="ARBA" id="ARBA00022630"/>
    </source>
</evidence>
<dbReference type="InterPro" id="IPR006050">
    <property type="entry name" value="DNA_photolyase_N"/>
</dbReference>
<evidence type="ECO:0000256" key="4">
    <source>
        <dbReference type="ARBA" id="ARBA00022827"/>
    </source>
</evidence>
<dbReference type="InterPro" id="IPR005101">
    <property type="entry name" value="Cryptochr/Photolyase_FAD-bd"/>
</dbReference>
<evidence type="ECO:0000256" key="6">
    <source>
        <dbReference type="SAM" id="MobiDB-lite"/>
    </source>
</evidence>
<comment type="cofactor">
    <cofactor evidence="1">
        <name>FAD</name>
        <dbReference type="ChEBI" id="CHEBI:57692"/>
    </cofactor>
</comment>
<gene>
    <name evidence="8" type="ORF">CSSPTR1EN2_LOCUS4612</name>
</gene>
<evidence type="ECO:0000256" key="2">
    <source>
        <dbReference type="ARBA" id="ARBA00005862"/>
    </source>
</evidence>
<dbReference type="InterPro" id="IPR002081">
    <property type="entry name" value="Cryptochrome/DNA_photolyase_1"/>
</dbReference>
<feature type="domain" description="Photolyase/cryptochrome alpha/beta" evidence="7">
    <location>
        <begin position="9"/>
        <end position="139"/>
    </location>
</feature>